<dbReference type="AlphaFoldDB" id="A0A9Q1K648"/>
<comment type="caution">
    <text evidence="2">The sequence shown here is derived from an EMBL/GenBank/DDBJ whole genome shotgun (WGS) entry which is preliminary data.</text>
</comment>
<feature type="region of interest" description="Disordered" evidence="1">
    <location>
        <begin position="1"/>
        <end position="23"/>
    </location>
</feature>
<evidence type="ECO:0000256" key="1">
    <source>
        <dbReference type="SAM" id="MobiDB-lite"/>
    </source>
</evidence>
<accession>A0A9Q1K648</accession>
<protein>
    <submittedName>
        <fullName evidence="2">Uncharacterized protein</fullName>
    </submittedName>
</protein>
<gene>
    <name evidence="2" type="ORF">Cgig2_012908</name>
</gene>
<reference evidence="2" key="1">
    <citation type="submission" date="2022-04" db="EMBL/GenBank/DDBJ databases">
        <title>Carnegiea gigantea Genome sequencing and assembly v2.</title>
        <authorList>
            <person name="Copetti D."/>
            <person name="Sanderson M.J."/>
            <person name="Burquez A."/>
            <person name="Wojciechowski M.F."/>
        </authorList>
    </citation>
    <scope>NUCLEOTIDE SEQUENCE</scope>
    <source>
        <strain evidence="2">SGP5-SGP5p</strain>
        <tissue evidence="2">Aerial part</tissue>
    </source>
</reference>
<organism evidence="2 3">
    <name type="scientific">Carnegiea gigantea</name>
    <dbReference type="NCBI Taxonomy" id="171969"/>
    <lineage>
        <taxon>Eukaryota</taxon>
        <taxon>Viridiplantae</taxon>
        <taxon>Streptophyta</taxon>
        <taxon>Embryophyta</taxon>
        <taxon>Tracheophyta</taxon>
        <taxon>Spermatophyta</taxon>
        <taxon>Magnoliopsida</taxon>
        <taxon>eudicotyledons</taxon>
        <taxon>Gunneridae</taxon>
        <taxon>Pentapetalae</taxon>
        <taxon>Caryophyllales</taxon>
        <taxon>Cactineae</taxon>
        <taxon>Cactaceae</taxon>
        <taxon>Cactoideae</taxon>
        <taxon>Echinocereeae</taxon>
        <taxon>Carnegiea</taxon>
    </lineage>
</organism>
<evidence type="ECO:0000313" key="3">
    <source>
        <dbReference type="Proteomes" id="UP001153076"/>
    </source>
</evidence>
<sequence>MRAESLQQERRSAQGKPSDKECSNEIATTIATSMTVELSSPHDDRIPVELKVASALVHRIFVDTEKTQALKEGHHVIALRNPSTEGGTSHHWDIRSSILAVQPWPLFRDKVRSRNLEVDFLVVDMPLHIIVKPLNKHPDRCQALAANSQLKRPRVLSVPCTLRVIDGRNKTLRPLFVPENEKIEPEKLASSLCSEEFKMEKELTSVTPSAISCGTDVIDHHGIKDGLYKLGNSNVWSSLIGIAFNEAWVEALTIFQEQARS</sequence>
<dbReference type="EMBL" id="JAKOGI010000299">
    <property type="protein sequence ID" value="KAJ8437468.1"/>
    <property type="molecule type" value="Genomic_DNA"/>
</dbReference>
<proteinExistence type="predicted"/>
<evidence type="ECO:0000313" key="2">
    <source>
        <dbReference type="EMBL" id="KAJ8437468.1"/>
    </source>
</evidence>
<name>A0A9Q1K648_9CARY</name>
<dbReference type="Proteomes" id="UP001153076">
    <property type="component" value="Unassembled WGS sequence"/>
</dbReference>
<dbReference type="OrthoDB" id="2011418at2759"/>
<keyword evidence="3" id="KW-1185">Reference proteome</keyword>